<proteinExistence type="predicted"/>
<comment type="caution">
    <text evidence="2">The sequence shown here is derived from an EMBL/GenBank/DDBJ whole genome shotgun (WGS) entry which is preliminary data.</text>
</comment>
<reference evidence="2 3" key="1">
    <citation type="journal article" date="2012" name="Genome Biol.">
        <title>Genome and low-iron response of an oceanic diatom adapted to chronic iron limitation.</title>
        <authorList>
            <person name="Lommer M."/>
            <person name="Specht M."/>
            <person name="Roy A.S."/>
            <person name="Kraemer L."/>
            <person name="Andreson R."/>
            <person name="Gutowska M.A."/>
            <person name="Wolf J."/>
            <person name="Bergner S.V."/>
            <person name="Schilhabel M.B."/>
            <person name="Klostermeier U.C."/>
            <person name="Beiko R.G."/>
            <person name="Rosenstiel P."/>
            <person name="Hippler M."/>
            <person name="Laroche J."/>
        </authorList>
    </citation>
    <scope>NUCLEOTIDE SEQUENCE [LARGE SCALE GENOMIC DNA]</scope>
    <source>
        <strain evidence="2 3">CCMP1005</strain>
    </source>
</reference>
<feature type="region of interest" description="Disordered" evidence="1">
    <location>
        <begin position="34"/>
        <end position="53"/>
    </location>
</feature>
<dbReference type="Proteomes" id="UP000266841">
    <property type="component" value="Unassembled WGS sequence"/>
</dbReference>
<name>K0R1R9_THAOC</name>
<evidence type="ECO:0000256" key="1">
    <source>
        <dbReference type="SAM" id="MobiDB-lite"/>
    </source>
</evidence>
<dbReference type="EMBL" id="AGNL01047761">
    <property type="protein sequence ID" value="EJK46433.1"/>
    <property type="molecule type" value="Genomic_DNA"/>
</dbReference>
<evidence type="ECO:0000313" key="3">
    <source>
        <dbReference type="Proteomes" id="UP000266841"/>
    </source>
</evidence>
<evidence type="ECO:0000313" key="2">
    <source>
        <dbReference type="EMBL" id="EJK46433.1"/>
    </source>
</evidence>
<protein>
    <submittedName>
        <fullName evidence="2">Uncharacterized protein</fullName>
    </submittedName>
</protein>
<gene>
    <name evidence="2" type="ORF">THAOC_34898</name>
</gene>
<dbReference type="AlphaFoldDB" id="K0R1R9"/>
<keyword evidence="3" id="KW-1185">Reference proteome</keyword>
<organism evidence="2 3">
    <name type="scientific">Thalassiosira oceanica</name>
    <name type="common">Marine diatom</name>
    <dbReference type="NCBI Taxonomy" id="159749"/>
    <lineage>
        <taxon>Eukaryota</taxon>
        <taxon>Sar</taxon>
        <taxon>Stramenopiles</taxon>
        <taxon>Ochrophyta</taxon>
        <taxon>Bacillariophyta</taxon>
        <taxon>Coscinodiscophyceae</taxon>
        <taxon>Thalassiosirophycidae</taxon>
        <taxon>Thalassiosirales</taxon>
        <taxon>Thalassiosiraceae</taxon>
        <taxon>Thalassiosira</taxon>
    </lineage>
</organism>
<sequence>MFRCMWFLIPGNFLPCGGQPAKVRIRTLTRAEKEVEVPNRIKRPKQELTPPLPFRPGVGMLNARKMNSGGPCGPFALELLAIACTSCGNDPGGKSVRRNSAVGDR</sequence>
<accession>K0R1R9</accession>